<feature type="compositionally biased region" description="Polar residues" evidence="1">
    <location>
        <begin position="128"/>
        <end position="137"/>
    </location>
</feature>
<organism evidence="2 3">
    <name type="scientific">Molorchus minor</name>
    <dbReference type="NCBI Taxonomy" id="1323400"/>
    <lineage>
        <taxon>Eukaryota</taxon>
        <taxon>Metazoa</taxon>
        <taxon>Ecdysozoa</taxon>
        <taxon>Arthropoda</taxon>
        <taxon>Hexapoda</taxon>
        <taxon>Insecta</taxon>
        <taxon>Pterygota</taxon>
        <taxon>Neoptera</taxon>
        <taxon>Endopterygota</taxon>
        <taxon>Coleoptera</taxon>
        <taxon>Polyphaga</taxon>
        <taxon>Cucujiformia</taxon>
        <taxon>Chrysomeloidea</taxon>
        <taxon>Cerambycidae</taxon>
        <taxon>Lamiinae</taxon>
        <taxon>Monochamini</taxon>
        <taxon>Molorchus</taxon>
    </lineage>
</organism>
<dbReference type="EMBL" id="JAPWTJ010000885">
    <property type="protein sequence ID" value="KAJ8975053.1"/>
    <property type="molecule type" value="Genomic_DNA"/>
</dbReference>
<keyword evidence="3" id="KW-1185">Reference proteome</keyword>
<evidence type="ECO:0000313" key="2">
    <source>
        <dbReference type="EMBL" id="KAJ8975053.1"/>
    </source>
</evidence>
<gene>
    <name evidence="2" type="ORF">NQ317_010567</name>
</gene>
<feature type="compositionally biased region" description="Basic residues" evidence="1">
    <location>
        <begin position="24"/>
        <end position="39"/>
    </location>
</feature>
<sequence length="234" mass="26640">MWMQHDGAPPHYAVQVAGSPPPPKHFKLQNNNRRHKYRRTSLQQEAHPASSDETCDNGEDKGKKEERVSDEENDMPVALDEHKRKRPQPEQTKPLNMSSHGLMTGQTIFSQFGVDTDDFPRSRLPLRPSQSATWTCRTTRRQELSSPTPPSIGPTFLIPRNTRWTSRRRPTSSSKRCGPTTRTPLLDMESHMSGPDHSMDSHDDCDRNLHPGMMMQQDFVGMMPGVSNRLLGKF</sequence>
<comment type="caution">
    <text evidence="2">The sequence shown here is derived from an EMBL/GenBank/DDBJ whole genome shotgun (WGS) entry which is preliminary data.</text>
</comment>
<accession>A0ABQ9JBN6</accession>
<proteinExistence type="predicted"/>
<feature type="region of interest" description="Disordered" evidence="1">
    <location>
        <begin position="122"/>
        <end position="202"/>
    </location>
</feature>
<reference evidence="2" key="1">
    <citation type="journal article" date="2023" name="Insect Mol. Biol.">
        <title>Genome sequencing provides insights into the evolution of gene families encoding plant cell wall-degrading enzymes in longhorned beetles.</title>
        <authorList>
            <person name="Shin N.R."/>
            <person name="Okamura Y."/>
            <person name="Kirsch R."/>
            <person name="Pauchet Y."/>
        </authorList>
    </citation>
    <scope>NUCLEOTIDE SEQUENCE</scope>
    <source>
        <strain evidence="2">MMC_N1</strain>
    </source>
</reference>
<name>A0ABQ9JBN6_9CUCU</name>
<feature type="compositionally biased region" description="Basic and acidic residues" evidence="1">
    <location>
        <begin position="58"/>
        <end position="67"/>
    </location>
</feature>
<evidence type="ECO:0000256" key="1">
    <source>
        <dbReference type="SAM" id="MobiDB-lite"/>
    </source>
</evidence>
<dbReference type="Proteomes" id="UP001162164">
    <property type="component" value="Unassembled WGS sequence"/>
</dbReference>
<feature type="region of interest" description="Disordered" evidence="1">
    <location>
        <begin position="1"/>
        <end position="100"/>
    </location>
</feature>
<evidence type="ECO:0000313" key="3">
    <source>
        <dbReference type="Proteomes" id="UP001162164"/>
    </source>
</evidence>
<feature type="compositionally biased region" description="Polar residues" evidence="1">
    <location>
        <begin position="89"/>
        <end position="100"/>
    </location>
</feature>
<protein>
    <submittedName>
        <fullName evidence="2">Uncharacterized protein</fullName>
    </submittedName>
</protein>